<sequence>MIFAVFGPLFAFGCNGTSNTETGSTEPRPLKIVLCTTGMVGDLVSAILGPEVEVNVLMKAGVDPHLFTPSPRDISLMSQADAIIYNGLHLEAGLSQTLEHMEQNKKQFVYALATGLTTEDGLIEVAAGKYDPHFWNDLELWQVAARKFADSLGERYPDQAEAYNARAAQYCDQIQLLLDTSREQIEVIPENGRILISAHDAFEYFGRSLGLEVAAVQGISTNAEASVKKVEVLVSRVVDNRIPAIFAESSVSDKSIQAIIAGCKQRGFDVQLGGTLFSDALGPAGSGAETFPTMFAANVKTIVDALNTTP</sequence>
<proteinExistence type="inferred from homology"/>
<dbReference type="InterPro" id="IPR006127">
    <property type="entry name" value="ZnuA-like"/>
</dbReference>
<dbReference type="Gene3D" id="3.40.50.1980">
    <property type="entry name" value="Nitrogenase molybdenum iron protein domain"/>
    <property type="match status" value="2"/>
</dbReference>
<keyword evidence="3 6" id="KW-0813">Transport</keyword>
<reference evidence="7 8" key="1">
    <citation type="submission" date="2019-02" db="EMBL/GenBank/DDBJ databases">
        <title>Deep-cultivation of Planctomycetes and their phenomic and genomic characterization uncovers novel biology.</title>
        <authorList>
            <person name="Wiegand S."/>
            <person name="Jogler M."/>
            <person name="Boedeker C."/>
            <person name="Pinto D."/>
            <person name="Vollmers J."/>
            <person name="Rivas-Marin E."/>
            <person name="Kohn T."/>
            <person name="Peeters S.H."/>
            <person name="Heuer A."/>
            <person name="Rast P."/>
            <person name="Oberbeckmann S."/>
            <person name="Bunk B."/>
            <person name="Jeske O."/>
            <person name="Meyerdierks A."/>
            <person name="Storesund J.E."/>
            <person name="Kallscheuer N."/>
            <person name="Luecker S."/>
            <person name="Lage O.M."/>
            <person name="Pohl T."/>
            <person name="Merkel B.J."/>
            <person name="Hornburger P."/>
            <person name="Mueller R.-W."/>
            <person name="Bruemmer F."/>
            <person name="Labrenz M."/>
            <person name="Spormann A.M."/>
            <person name="Op Den Camp H."/>
            <person name="Overmann J."/>
            <person name="Amann R."/>
            <person name="Jetten M.S.M."/>
            <person name="Mascher T."/>
            <person name="Medema M.H."/>
            <person name="Devos D.P."/>
            <person name="Kaster A.-K."/>
            <person name="Ovreas L."/>
            <person name="Rohde M."/>
            <person name="Galperin M.Y."/>
            <person name="Jogler C."/>
        </authorList>
    </citation>
    <scope>NUCLEOTIDE SEQUENCE [LARGE SCALE GENOMIC DNA]</scope>
    <source>
        <strain evidence="7 8">Pan54</strain>
    </source>
</reference>
<comment type="similarity">
    <text evidence="2 6">Belongs to the bacterial solute-binding protein 9 family.</text>
</comment>
<dbReference type="SUPFAM" id="SSF53807">
    <property type="entry name" value="Helical backbone' metal receptor"/>
    <property type="match status" value="1"/>
</dbReference>
<dbReference type="PRINTS" id="PR00690">
    <property type="entry name" value="ADHESNFAMILY"/>
</dbReference>
<keyword evidence="4" id="KW-0479">Metal-binding</keyword>
<dbReference type="GO" id="GO:0030313">
    <property type="term" value="C:cell envelope"/>
    <property type="evidence" value="ECO:0007669"/>
    <property type="project" value="UniProtKB-SubCell"/>
</dbReference>
<accession>A0A5C5XMU6</accession>
<comment type="caution">
    <text evidence="7">The sequence shown here is derived from an EMBL/GenBank/DDBJ whole genome shotgun (WGS) entry which is preliminary data.</text>
</comment>
<dbReference type="GO" id="GO:0046872">
    <property type="term" value="F:metal ion binding"/>
    <property type="evidence" value="ECO:0007669"/>
    <property type="project" value="UniProtKB-KW"/>
</dbReference>
<dbReference type="PRINTS" id="PR00691">
    <property type="entry name" value="ADHESINB"/>
</dbReference>
<evidence type="ECO:0000256" key="1">
    <source>
        <dbReference type="ARBA" id="ARBA00004196"/>
    </source>
</evidence>
<dbReference type="InterPro" id="IPR050492">
    <property type="entry name" value="Bact_metal-bind_prot9"/>
</dbReference>
<gene>
    <name evidence="7" type="primary">troA</name>
    <name evidence="7" type="ORF">Pan54_46580</name>
</gene>
<evidence type="ECO:0000313" key="7">
    <source>
        <dbReference type="EMBL" id="TWT63899.1"/>
    </source>
</evidence>
<dbReference type="GO" id="GO:0007155">
    <property type="term" value="P:cell adhesion"/>
    <property type="evidence" value="ECO:0007669"/>
    <property type="project" value="InterPro"/>
</dbReference>
<dbReference type="Proteomes" id="UP000316095">
    <property type="component" value="Unassembled WGS sequence"/>
</dbReference>
<evidence type="ECO:0000256" key="6">
    <source>
        <dbReference type="RuleBase" id="RU003512"/>
    </source>
</evidence>
<comment type="subcellular location">
    <subcellularLocation>
        <location evidence="1">Cell envelope</location>
    </subcellularLocation>
</comment>
<dbReference type="GO" id="GO:0030001">
    <property type="term" value="P:metal ion transport"/>
    <property type="evidence" value="ECO:0007669"/>
    <property type="project" value="InterPro"/>
</dbReference>
<evidence type="ECO:0000256" key="5">
    <source>
        <dbReference type="ARBA" id="ARBA00022729"/>
    </source>
</evidence>
<protein>
    <submittedName>
        <fullName evidence="7">Periplasmic zinc-binding protein TroA</fullName>
    </submittedName>
</protein>
<keyword evidence="5" id="KW-0732">Signal</keyword>
<dbReference type="EMBL" id="SJPG01000001">
    <property type="protein sequence ID" value="TWT63899.1"/>
    <property type="molecule type" value="Genomic_DNA"/>
</dbReference>
<evidence type="ECO:0000256" key="3">
    <source>
        <dbReference type="ARBA" id="ARBA00022448"/>
    </source>
</evidence>
<dbReference type="Pfam" id="PF01297">
    <property type="entry name" value="ZnuA"/>
    <property type="match status" value="1"/>
</dbReference>
<dbReference type="AlphaFoldDB" id="A0A5C5XMU6"/>
<evidence type="ECO:0000256" key="4">
    <source>
        <dbReference type="ARBA" id="ARBA00022723"/>
    </source>
</evidence>
<dbReference type="PANTHER" id="PTHR42953:SF1">
    <property type="entry name" value="METAL-BINDING PROTEIN HI_0362-RELATED"/>
    <property type="match status" value="1"/>
</dbReference>
<name>A0A5C5XMU6_9PLAN</name>
<dbReference type="InterPro" id="IPR006129">
    <property type="entry name" value="AdhesinB"/>
</dbReference>
<dbReference type="InterPro" id="IPR006128">
    <property type="entry name" value="Lipoprotein_PsaA-like"/>
</dbReference>
<keyword evidence="8" id="KW-1185">Reference proteome</keyword>
<evidence type="ECO:0000313" key="8">
    <source>
        <dbReference type="Proteomes" id="UP000316095"/>
    </source>
</evidence>
<organism evidence="7 8">
    <name type="scientific">Rubinisphaera italica</name>
    <dbReference type="NCBI Taxonomy" id="2527969"/>
    <lineage>
        <taxon>Bacteria</taxon>
        <taxon>Pseudomonadati</taxon>
        <taxon>Planctomycetota</taxon>
        <taxon>Planctomycetia</taxon>
        <taxon>Planctomycetales</taxon>
        <taxon>Planctomycetaceae</taxon>
        <taxon>Rubinisphaera</taxon>
    </lineage>
</organism>
<evidence type="ECO:0000256" key="2">
    <source>
        <dbReference type="ARBA" id="ARBA00011028"/>
    </source>
</evidence>
<dbReference type="PANTHER" id="PTHR42953">
    <property type="entry name" value="HIGH-AFFINITY ZINC UPTAKE SYSTEM PROTEIN ZNUA-RELATED"/>
    <property type="match status" value="1"/>
</dbReference>